<gene>
    <name evidence="1" type="ORF">CLV31_101249</name>
</gene>
<dbReference type="AlphaFoldDB" id="A0A326SBE7"/>
<dbReference type="Pfam" id="PF20027">
    <property type="entry name" value="DUF6435"/>
    <property type="match status" value="1"/>
</dbReference>
<accession>A0A326SBE7</accession>
<organism evidence="1 2">
    <name type="scientific">Algoriphagus aquaeductus</name>
    <dbReference type="NCBI Taxonomy" id="475299"/>
    <lineage>
        <taxon>Bacteria</taxon>
        <taxon>Pseudomonadati</taxon>
        <taxon>Bacteroidota</taxon>
        <taxon>Cytophagia</taxon>
        <taxon>Cytophagales</taxon>
        <taxon>Cyclobacteriaceae</taxon>
        <taxon>Algoriphagus</taxon>
    </lineage>
</organism>
<dbReference type="EMBL" id="QKTX01000001">
    <property type="protein sequence ID" value="PZV87376.1"/>
    <property type="molecule type" value="Genomic_DNA"/>
</dbReference>
<name>A0A326SBE7_9BACT</name>
<dbReference type="Proteomes" id="UP000248917">
    <property type="component" value="Unassembled WGS sequence"/>
</dbReference>
<sequence>MFGLFKKKTEKEKLQETYAKMLADAHKLSHSNRTAADKLMAEAEEIAKKIEKL</sequence>
<dbReference type="RefSeq" id="WP_111391058.1">
    <property type="nucleotide sequence ID" value="NZ_JBJINY010000033.1"/>
</dbReference>
<evidence type="ECO:0008006" key="3">
    <source>
        <dbReference type="Google" id="ProtNLM"/>
    </source>
</evidence>
<protein>
    <recommendedName>
        <fullName evidence="3">Lacal_2735 family protein</fullName>
    </recommendedName>
</protein>
<evidence type="ECO:0000313" key="2">
    <source>
        <dbReference type="Proteomes" id="UP000248917"/>
    </source>
</evidence>
<evidence type="ECO:0000313" key="1">
    <source>
        <dbReference type="EMBL" id="PZV87376.1"/>
    </source>
</evidence>
<dbReference type="InterPro" id="IPR045493">
    <property type="entry name" value="DUF6435"/>
</dbReference>
<comment type="caution">
    <text evidence="1">The sequence shown here is derived from an EMBL/GenBank/DDBJ whole genome shotgun (WGS) entry which is preliminary data.</text>
</comment>
<proteinExistence type="predicted"/>
<reference evidence="1 2" key="1">
    <citation type="submission" date="2018-06" db="EMBL/GenBank/DDBJ databases">
        <title>Genomic Encyclopedia of Archaeal and Bacterial Type Strains, Phase II (KMG-II): from individual species to whole genera.</title>
        <authorList>
            <person name="Goeker M."/>
        </authorList>
    </citation>
    <scope>NUCLEOTIDE SEQUENCE [LARGE SCALE GENOMIC DNA]</scope>
    <source>
        <strain evidence="1 2">T4</strain>
    </source>
</reference>
<dbReference type="NCBIfam" id="NF033487">
    <property type="entry name" value="Lacal_2735_fam"/>
    <property type="match status" value="1"/>
</dbReference>
<keyword evidence="2" id="KW-1185">Reference proteome</keyword>